<organism evidence="1 2">
    <name type="scientific">Ilyodon furcidens</name>
    <name type="common">goldbreast splitfin</name>
    <dbReference type="NCBI Taxonomy" id="33524"/>
    <lineage>
        <taxon>Eukaryota</taxon>
        <taxon>Metazoa</taxon>
        <taxon>Chordata</taxon>
        <taxon>Craniata</taxon>
        <taxon>Vertebrata</taxon>
        <taxon>Euteleostomi</taxon>
        <taxon>Actinopterygii</taxon>
        <taxon>Neopterygii</taxon>
        <taxon>Teleostei</taxon>
        <taxon>Neoteleostei</taxon>
        <taxon>Acanthomorphata</taxon>
        <taxon>Ovalentaria</taxon>
        <taxon>Atherinomorphae</taxon>
        <taxon>Cyprinodontiformes</taxon>
        <taxon>Goodeidae</taxon>
        <taxon>Ilyodon</taxon>
    </lineage>
</organism>
<accession>A0ABV0TF85</accession>
<name>A0ABV0TF85_9TELE</name>
<proteinExistence type="predicted"/>
<keyword evidence="2" id="KW-1185">Reference proteome</keyword>
<sequence>MWRKQTELVGNMQKQKLVANRLKRNPGAISFSCTDLSRQKTAGHREKNAADHVAAALQSCVWVGHLFLETKPMRGKIQLPCLQGSRNQQRDWEELKSAYVQNSTFYQLQRSNLIPGPKKDPHSD</sequence>
<protein>
    <submittedName>
        <fullName evidence="1">Uncharacterized protein</fullName>
    </submittedName>
</protein>
<gene>
    <name evidence="1" type="ORF">ILYODFUR_035554</name>
</gene>
<comment type="caution">
    <text evidence="1">The sequence shown here is derived from an EMBL/GenBank/DDBJ whole genome shotgun (WGS) entry which is preliminary data.</text>
</comment>
<dbReference type="EMBL" id="JAHRIQ010029987">
    <property type="protein sequence ID" value="MEQ2231065.1"/>
    <property type="molecule type" value="Genomic_DNA"/>
</dbReference>
<dbReference type="Proteomes" id="UP001482620">
    <property type="component" value="Unassembled WGS sequence"/>
</dbReference>
<evidence type="ECO:0000313" key="1">
    <source>
        <dbReference type="EMBL" id="MEQ2231065.1"/>
    </source>
</evidence>
<reference evidence="1 2" key="1">
    <citation type="submission" date="2021-06" db="EMBL/GenBank/DDBJ databases">
        <authorList>
            <person name="Palmer J.M."/>
        </authorList>
    </citation>
    <scope>NUCLEOTIDE SEQUENCE [LARGE SCALE GENOMIC DNA]</scope>
    <source>
        <strain evidence="2">if_2019</strain>
        <tissue evidence="1">Muscle</tissue>
    </source>
</reference>
<evidence type="ECO:0000313" key="2">
    <source>
        <dbReference type="Proteomes" id="UP001482620"/>
    </source>
</evidence>